<dbReference type="Gene3D" id="3.30.420.10">
    <property type="entry name" value="Ribonuclease H-like superfamily/Ribonuclease H"/>
    <property type="match status" value="1"/>
</dbReference>
<dbReference type="GO" id="GO:0015074">
    <property type="term" value="P:DNA integration"/>
    <property type="evidence" value="ECO:0007669"/>
    <property type="project" value="InterPro"/>
</dbReference>
<dbReference type="InterPro" id="IPR001584">
    <property type="entry name" value="Integrase_cat-core"/>
</dbReference>
<dbReference type="InterPro" id="IPR012337">
    <property type="entry name" value="RNaseH-like_sf"/>
</dbReference>
<evidence type="ECO:0000256" key="1">
    <source>
        <dbReference type="ARBA" id="ARBA00002286"/>
    </source>
</evidence>
<dbReference type="Proteomes" id="UP000593998">
    <property type="component" value="Chromosome"/>
</dbReference>
<dbReference type="PANTHER" id="PTHR46889">
    <property type="entry name" value="TRANSPOSASE INSF FOR INSERTION SEQUENCE IS3B-RELATED"/>
    <property type="match status" value="1"/>
</dbReference>
<dbReference type="Pfam" id="PF00665">
    <property type="entry name" value="rve"/>
    <property type="match status" value="1"/>
</dbReference>
<dbReference type="InterPro" id="IPR002514">
    <property type="entry name" value="Transposase_8"/>
</dbReference>
<dbReference type="GO" id="GO:0006313">
    <property type="term" value="P:DNA transposition"/>
    <property type="evidence" value="ECO:0007669"/>
    <property type="project" value="InterPro"/>
</dbReference>
<gene>
    <name evidence="4" type="ORF">IGS73_15450</name>
</gene>
<dbReference type="InterPro" id="IPR009057">
    <property type="entry name" value="Homeodomain-like_sf"/>
</dbReference>
<feature type="region of interest" description="Disordered" evidence="2">
    <location>
        <begin position="52"/>
        <end position="79"/>
    </location>
</feature>
<dbReference type="AlphaFoldDB" id="A0A7L9J1A5"/>
<dbReference type="GO" id="GO:0003677">
    <property type="term" value="F:DNA binding"/>
    <property type="evidence" value="ECO:0007669"/>
    <property type="project" value="InterPro"/>
</dbReference>
<dbReference type="Gene3D" id="1.10.10.60">
    <property type="entry name" value="Homeodomain-like"/>
    <property type="match status" value="1"/>
</dbReference>
<dbReference type="PROSITE" id="PS50994">
    <property type="entry name" value="INTEGRASE"/>
    <property type="match status" value="1"/>
</dbReference>
<evidence type="ECO:0000256" key="2">
    <source>
        <dbReference type="SAM" id="MobiDB-lite"/>
    </source>
</evidence>
<dbReference type="InterPro" id="IPR048020">
    <property type="entry name" value="Transpos_IS3"/>
</dbReference>
<dbReference type="PANTHER" id="PTHR46889:SF4">
    <property type="entry name" value="TRANSPOSASE INSO FOR INSERTION SEQUENCE ELEMENT IS911B-RELATED"/>
    <property type="match status" value="1"/>
</dbReference>
<evidence type="ECO:0000259" key="3">
    <source>
        <dbReference type="PROSITE" id="PS50994"/>
    </source>
</evidence>
<dbReference type="Pfam" id="PF13276">
    <property type="entry name" value="HTH_21"/>
    <property type="match status" value="1"/>
</dbReference>
<feature type="domain" description="Integrase catalytic" evidence="3">
    <location>
        <begin position="247"/>
        <end position="414"/>
    </location>
</feature>
<proteinExistence type="predicted"/>
<evidence type="ECO:0000313" key="5">
    <source>
        <dbReference type="Proteomes" id="UP000593998"/>
    </source>
</evidence>
<dbReference type="SUPFAM" id="SSF46689">
    <property type="entry name" value="Homeodomain-like"/>
    <property type="match status" value="1"/>
</dbReference>
<dbReference type="InterPro" id="IPR036397">
    <property type="entry name" value="RNaseH_sf"/>
</dbReference>
<protein>
    <submittedName>
        <fullName evidence="4">IS3 family transposase</fullName>
    </submittedName>
</protein>
<reference evidence="4 5" key="1">
    <citation type="submission" date="2020-10" db="EMBL/GenBank/DDBJ databases">
        <title>Janibacter indicus TT2 genome sequence.</title>
        <authorList>
            <person name="Lee K."/>
            <person name="Ganzorig M."/>
        </authorList>
    </citation>
    <scope>NUCLEOTIDE SEQUENCE [LARGE SCALE GENOMIC DNA]</scope>
    <source>
        <strain evidence="4 5">TT2</strain>
    </source>
</reference>
<dbReference type="Pfam" id="PF01527">
    <property type="entry name" value="HTH_Tnp_1"/>
    <property type="match status" value="1"/>
</dbReference>
<dbReference type="InterPro" id="IPR025948">
    <property type="entry name" value="HTH-like_dom"/>
</dbReference>
<dbReference type="InterPro" id="IPR050900">
    <property type="entry name" value="Transposase_IS3/IS150/IS904"/>
</dbReference>
<organism evidence="4 5">
    <name type="scientific">Janibacter indicus</name>
    <dbReference type="NCBI Taxonomy" id="857417"/>
    <lineage>
        <taxon>Bacteria</taxon>
        <taxon>Bacillati</taxon>
        <taxon>Actinomycetota</taxon>
        <taxon>Actinomycetes</taxon>
        <taxon>Micrococcales</taxon>
        <taxon>Intrasporangiaceae</taxon>
        <taxon>Janibacter</taxon>
    </lineage>
</organism>
<comment type="function">
    <text evidence="1">Involved in the transposition of the insertion sequence.</text>
</comment>
<sequence>MARKNYSEEFRRQAVDLYESTPGATVRGIAEDLGIVRGTLRQWLRAYGSGKKTAADGTATSSPLQSKAAPPGPSEKESLEQRVARLEAENATLRVQATKLTTEREILQKAAKYFAGGDALVSRFQFVADNSATYPVKRLCELLEVRRSSFYAWQAGAPARTERAAADAELETRIRKVHTADNTVGAPRITAELNDGVPQGERVNHKRVARVMRAAGITGYVKRRKVRTTVPEPADRKVPDLLKRDFTATAPNRRYVGDITYLPLSQAAGGGNLYLATVIDCYSRRLVGWAIADHMRTELVEDALKAAAATRGSLAGAVFHSDHGSVYCSKDYATLCSTLGVAQSMGAVGSSADNALAESFNAALKREVLQDAKTWPDELTCRRQTFKWLTRYNTKRRHSWCRYNTPITYEIAATATLQPAA</sequence>
<evidence type="ECO:0000313" key="4">
    <source>
        <dbReference type="EMBL" id="QOK22450.1"/>
    </source>
</evidence>
<dbReference type="GO" id="GO:0004803">
    <property type="term" value="F:transposase activity"/>
    <property type="evidence" value="ECO:0007669"/>
    <property type="project" value="InterPro"/>
</dbReference>
<dbReference type="EMBL" id="CP062789">
    <property type="protein sequence ID" value="QOK22450.1"/>
    <property type="molecule type" value="Genomic_DNA"/>
</dbReference>
<dbReference type="NCBIfam" id="NF033516">
    <property type="entry name" value="transpos_IS3"/>
    <property type="match status" value="1"/>
</dbReference>
<accession>A0A7L9J1A5</accession>
<name>A0A7L9J1A5_9MICO</name>
<dbReference type="SUPFAM" id="SSF53098">
    <property type="entry name" value="Ribonuclease H-like"/>
    <property type="match status" value="1"/>
</dbReference>